<dbReference type="AlphaFoldDB" id="A0A0M3I3N1"/>
<sequence length="180" mass="20958">MLLTGEHYPAITIHNLVDVLINEVKTGRRSTLILDTRPLEEFRKQHIIGAQHFDRFILSRPRYESEAMLNAKRNGFTVIICGENYTAADVVSTLRQRDYNAALLRSTIDVWKQKYPLGLLTKTDDDKLDIVALASQYAENTRPSIEKRNFLRGTSSSRNKNVSRDERIRRQSKETRRPWR</sequence>
<dbReference type="SUPFAM" id="SSF52821">
    <property type="entry name" value="Rhodanese/Cell cycle control phosphatase"/>
    <property type="match status" value="1"/>
</dbReference>
<feature type="compositionally biased region" description="Basic and acidic residues" evidence="1">
    <location>
        <begin position="162"/>
        <end position="180"/>
    </location>
</feature>
<evidence type="ECO:0000313" key="4">
    <source>
        <dbReference type="WBParaSite" id="ALUE_0001127701-mRNA-1"/>
    </source>
</evidence>
<dbReference type="PROSITE" id="PS50206">
    <property type="entry name" value="RHODANESE_3"/>
    <property type="match status" value="1"/>
</dbReference>
<feature type="domain" description="Rhodanese" evidence="2">
    <location>
        <begin position="27"/>
        <end position="120"/>
    </location>
</feature>
<name>A0A0M3I3N1_ASCLU</name>
<feature type="region of interest" description="Disordered" evidence="1">
    <location>
        <begin position="145"/>
        <end position="180"/>
    </location>
</feature>
<reference evidence="4" key="1">
    <citation type="submission" date="2017-02" db="UniProtKB">
        <authorList>
            <consortium name="WormBaseParasite"/>
        </authorList>
    </citation>
    <scope>IDENTIFICATION</scope>
</reference>
<evidence type="ECO:0000313" key="3">
    <source>
        <dbReference type="Proteomes" id="UP000036681"/>
    </source>
</evidence>
<organism evidence="3 4">
    <name type="scientific">Ascaris lumbricoides</name>
    <name type="common">Giant roundworm</name>
    <dbReference type="NCBI Taxonomy" id="6252"/>
    <lineage>
        <taxon>Eukaryota</taxon>
        <taxon>Metazoa</taxon>
        <taxon>Ecdysozoa</taxon>
        <taxon>Nematoda</taxon>
        <taxon>Chromadorea</taxon>
        <taxon>Rhabditida</taxon>
        <taxon>Spirurina</taxon>
        <taxon>Ascaridomorpha</taxon>
        <taxon>Ascaridoidea</taxon>
        <taxon>Ascarididae</taxon>
        <taxon>Ascaris</taxon>
    </lineage>
</organism>
<evidence type="ECO:0000259" key="2">
    <source>
        <dbReference type="PROSITE" id="PS50206"/>
    </source>
</evidence>
<dbReference type="InterPro" id="IPR001763">
    <property type="entry name" value="Rhodanese-like_dom"/>
</dbReference>
<dbReference type="Gene3D" id="3.40.250.10">
    <property type="entry name" value="Rhodanese-like domain"/>
    <property type="match status" value="1"/>
</dbReference>
<dbReference type="SMART" id="SM00450">
    <property type="entry name" value="RHOD"/>
    <property type="match status" value="1"/>
</dbReference>
<dbReference type="Proteomes" id="UP000036681">
    <property type="component" value="Unplaced"/>
</dbReference>
<proteinExistence type="predicted"/>
<dbReference type="Pfam" id="PF00581">
    <property type="entry name" value="Rhodanese"/>
    <property type="match status" value="1"/>
</dbReference>
<dbReference type="WBParaSite" id="ALUE_0001127701-mRNA-1">
    <property type="protein sequence ID" value="ALUE_0001127701-mRNA-1"/>
    <property type="gene ID" value="ALUE_0001127701"/>
</dbReference>
<protein>
    <submittedName>
        <fullName evidence="4">Rhodanese domain-containing protein</fullName>
    </submittedName>
</protein>
<dbReference type="InterPro" id="IPR036873">
    <property type="entry name" value="Rhodanese-like_dom_sf"/>
</dbReference>
<dbReference type="CDD" id="cd00158">
    <property type="entry name" value="RHOD"/>
    <property type="match status" value="1"/>
</dbReference>
<keyword evidence="3" id="KW-1185">Reference proteome</keyword>
<evidence type="ECO:0000256" key="1">
    <source>
        <dbReference type="SAM" id="MobiDB-lite"/>
    </source>
</evidence>
<accession>A0A0M3I3N1</accession>